<evidence type="ECO:0000256" key="20">
    <source>
        <dbReference type="ARBA" id="ARBA00023136"/>
    </source>
</evidence>
<feature type="domain" description="Hormone-sensitive lipase N-terminal" evidence="41">
    <location>
        <begin position="228"/>
        <end position="288"/>
    </location>
</feature>
<evidence type="ECO:0000256" key="39">
    <source>
        <dbReference type="ARBA" id="ARBA00049461"/>
    </source>
</evidence>
<evidence type="ECO:0000256" key="33">
    <source>
        <dbReference type="ARBA" id="ARBA00048657"/>
    </source>
</evidence>
<evidence type="ECO:0000256" key="28">
    <source>
        <dbReference type="ARBA" id="ARBA00047458"/>
    </source>
</evidence>
<evidence type="ECO:0000256" key="16">
    <source>
        <dbReference type="ARBA" id="ARBA00022677"/>
    </source>
</evidence>
<dbReference type="OrthoDB" id="408631at2759"/>
<comment type="catalytic activity">
    <reaction evidence="33">
        <text>1,2-di-(9Z-octadecenoyl)-glycerol + (9Z)-octadecenoate + H(+) = 1,2,3-tri-(9Z-octadecenoyl)-glycerol + H2O</text>
        <dbReference type="Rhea" id="RHEA:38379"/>
        <dbReference type="ChEBI" id="CHEBI:15377"/>
        <dbReference type="ChEBI" id="CHEBI:15378"/>
        <dbReference type="ChEBI" id="CHEBI:30823"/>
        <dbReference type="ChEBI" id="CHEBI:52323"/>
        <dbReference type="ChEBI" id="CHEBI:53753"/>
    </reaction>
    <physiologicalReaction direction="right-to-left" evidence="33">
        <dbReference type="Rhea" id="RHEA:38381"/>
    </physiologicalReaction>
</comment>
<dbReference type="PANTHER" id="PTHR23025:SF3">
    <property type="entry name" value="HORMONE-SENSITIVE LIPASE"/>
    <property type="match status" value="1"/>
</dbReference>
<evidence type="ECO:0000256" key="30">
    <source>
        <dbReference type="ARBA" id="ARBA00047653"/>
    </source>
</evidence>
<dbReference type="InterPro" id="IPR002168">
    <property type="entry name" value="Lipase_GDXG_HIS_AS"/>
</dbReference>
<name>A0A7D9IB92_PARCT</name>
<dbReference type="Proteomes" id="UP001152795">
    <property type="component" value="Unassembled WGS sequence"/>
</dbReference>
<evidence type="ECO:0000259" key="41">
    <source>
        <dbReference type="Pfam" id="PF06350"/>
    </source>
</evidence>
<keyword evidence="20" id="KW-0472">Membrane</keyword>
<dbReference type="InterPro" id="IPR029058">
    <property type="entry name" value="AB_hydrolase_fold"/>
</dbReference>
<dbReference type="InterPro" id="IPR010468">
    <property type="entry name" value="HSL_N"/>
</dbReference>
<keyword evidence="16" id="KW-0551">Lipid droplet</keyword>
<comment type="catalytic activity">
    <reaction evidence="35">
        <text>all-trans-retinyl hexadecanoate + H2O = all-trans-retinol + hexadecanoate + H(+)</text>
        <dbReference type="Rhea" id="RHEA:13933"/>
        <dbReference type="ChEBI" id="CHEBI:7896"/>
        <dbReference type="ChEBI" id="CHEBI:15377"/>
        <dbReference type="ChEBI" id="CHEBI:15378"/>
        <dbReference type="ChEBI" id="CHEBI:17336"/>
        <dbReference type="ChEBI" id="CHEBI:17616"/>
    </reaction>
    <physiologicalReaction direction="left-to-right" evidence="35">
        <dbReference type="Rhea" id="RHEA:13934"/>
    </physiologicalReaction>
</comment>
<proteinExistence type="inferred from homology"/>
<comment type="catalytic activity">
    <reaction evidence="1">
        <text>a triacylglycerol + H2O = a diacylglycerol + a fatty acid + H(+)</text>
        <dbReference type="Rhea" id="RHEA:12044"/>
        <dbReference type="ChEBI" id="CHEBI:15377"/>
        <dbReference type="ChEBI" id="CHEBI:15378"/>
        <dbReference type="ChEBI" id="CHEBI:17855"/>
        <dbReference type="ChEBI" id="CHEBI:18035"/>
        <dbReference type="ChEBI" id="CHEBI:28868"/>
        <dbReference type="EC" id="3.1.1.79"/>
    </reaction>
</comment>
<keyword evidence="22" id="KW-0753">Steroid metabolism</keyword>
<evidence type="ECO:0000256" key="10">
    <source>
        <dbReference type="ARBA" id="ARBA00013088"/>
    </source>
</evidence>
<evidence type="ECO:0000256" key="32">
    <source>
        <dbReference type="ARBA" id="ARBA00048386"/>
    </source>
</evidence>
<dbReference type="EC" id="3.1.1.79" evidence="10"/>
<gene>
    <name evidence="43" type="ORF">PACLA_8A030691</name>
</gene>
<evidence type="ECO:0000256" key="23">
    <source>
        <dbReference type="ARBA" id="ARBA00023406"/>
    </source>
</evidence>
<dbReference type="GO" id="GO:0019433">
    <property type="term" value="P:triglyceride catabolic process"/>
    <property type="evidence" value="ECO:0007669"/>
    <property type="project" value="UniProtKB-UniPathway"/>
</dbReference>
<dbReference type="UniPathway" id="UPA00256"/>
<dbReference type="PANTHER" id="PTHR23025">
    <property type="entry name" value="TRIACYLGLYCEROL LIPASE"/>
    <property type="match status" value="1"/>
</dbReference>
<comment type="catalytic activity">
    <reaction evidence="27">
        <text>1-(9Z-octadecenoyl)-glycerol + H2O = glycerol + (9Z)-octadecenoate + H(+)</text>
        <dbReference type="Rhea" id="RHEA:38487"/>
        <dbReference type="ChEBI" id="CHEBI:15377"/>
        <dbReference type="ChEBI" id="CHEBI:15378"/>
        <dbReference type="ChEBI" id="CHEBI:17754"/>
        <dbReference type="ChEBI" id="CHEBI:30823"/>
        <dbReference type="ChEBI" id="CHEBI:75342"/>
    </reaction>
    <physiologicalReaction direction="left-to-right" evidence="27">
        <dbReference type="Rhea" id="RHEA:38488"/>
    </physiologicalReaction>
</comment>
<comment type="subcellular location">
    <subcellularLocation>
        <location evidence="3">Cell membrane</location>
    </subcellularLocation>
    <subcellularLocation>
        <location evidence="6">Cytoplasm</location>
        <location evidence="6">Cytosol</location>
    </subcellularLocation>
    <subcellularLocation>
        <location evidence="5">Lipid droplet</location>
    </subcellularLocation>
    <subcellularLocation>
        <location evidence="4">Membrane</location>
        <location evidence="4">Caveola</location>
    </subcellularLocation>
</comment>
<dbReference type="GO" id="GO:0008203">
    <property type="term" value="P:cholesterol metabolic process"/>
    <property type="evidence" value="ECO:0007669"/>
    <property type="project" value="UniProtKB-KW"/>
</dbReference>
<keyword evidence="44" id="KW-1185">Reference proteome</keyword>
<dbReference type="EC" id="3.1.1.23" evidence="11"/>
<evidence type="ECO:0000256" key="36">
    <source>
        <dbReference type="ARBA" id="ARBA00049143"/>
    </source>
</evidence>
<dbReference type="GO" id="GO:0005901">
    <property type="term" value="C:caveola"/>
    <property type="evidence" value="ECO:0007669"/>
    <property type="project" value="UniProtKB-SubCell"/>
</dbReference>
<accession>A0A7D9IB92</accession>
<evidence type="ECO:0000256" key="3">
    <source>
        <dbReference type="ARBA" id="ARBA00004236"/>
    </source>
</evidence>
<dbReference type="Pfam" id="PF06350">
    <property type="entry name" value="HSL_N"/>
    <property type="match status" value="1"/>
</dbReference>
<evidence type="ECO:0000256" key="22">
    <source>
        <dbReference type="ARBA" id="ARBA00023221"/>
    </source>
</evidence>
<dbReference type="GO" id="GO:0047372">
    <property type="term" value="F:monoacylglycerol lipase activity"/>
    <property type="evidence" value="ECO:0007669"/>
    <property type="project" value="UniProtKB-EC"/>
</dbReference>
<evidence type="ECO:0000256" key="27">
    <source>
        <dbReference type="ARBA" id="ARBA00047438"/>
    </source>
</evidence>
<keyword evidence="13" id="KW-1003">Cell membrane</keyword>
<evidence type="ECO:0000256" key="4">
    <source>
        <dbReference type="ARBA" id="ARBA00004345"/>
    </source>
</evidence>
<evidence type="ECO:0000256" key="26">
    <source>
        <dbReference type="ARBA" id="ARBA00046695"/>
    </source>
</evidence>
<feature type="domain" description="Alpha/beta hydrolase fold-3" evidence="42">
    <location>
        <begin position="566"/>
        <end position="628"/>
    </location>
</feature>
<comment type="catalytic activity">
    <reaction evidence="36">
        <text>2,3-di-(9Z)-octadecenoyl-sn-glycerol + H2O = 2-(9Z-octadecenoyl)-glycerol + (9Z)-octadecenoate + H(+)</text>
        <dbReference type="Rhea" id="RHEA:38383"/>
        <dbReference type="ChEBI" id="CHEBI:15377"/>
        <dbReference type="ChEBI" id="CHEBI:15378"/>
        <dbReference type="ChEBI" id="CHEBI:30823"/>
        <dbReference type="ChEBI" id="CHEBI:73990"/>
        <dbReference type="ChEBI" id="CHEBI:75824"/>
    </reaction>
    <physiologicalReaction direction="left-to-right" evidence="36">
        <dbReference type="Rhea" id="RHEA:38384"/>
    </physiologicalReaction>
</comment>
<evidence type="ECO:0000256" key="7">
    <source>
        <dbReference type="ARBA" id="ARBA00004879"/>
    </source>
</evidence>
<evidence type="ECO:0000256" key="24">
    <source>
        <dbReference type="ARBA" id="ARBA00030031"/>
    </source>
</evidence>
<evidence type="ECO:0000256" key="38">
    <source>
        <dbReference type="ARBA" id="ARBA00049372"/>
    </source>
</evidence>
<dbReference type="InterPro" id="IPR013094">
    <property type="entry name" value="AB_hydrolase_3"/>
</dbReference>
<evidence type="ECO:0000256" key="13">
    <source>
        <dbReference type="ARBA" id="ARBA00022475"/>
    </source>
</evidence>
<comment type="catalytic activity">
    <reaction evidence="40">
        <text>1,2-di-(9Z-octadecenoyl)-sn-glycerol + H2O = (9Z-octadecenoyl)-glycerol + (9Z)-octadecenoate + H(+)</text>
        <dbReference type="Rhea" id="RHEA:39935"/>
        <dbReference type="ChEBI" id="CHEBI:15377"/>
        <dbReference type="ChEBI" id="CHEBI:15378"/>
        <dbReference type="ChEBI" id="CHEBI:30823"/>
        <dbReference type="ChEBI" id="CHEBI:52333"/>
        <dbReference type="ChEBI" id="CHEBI:75937"/>
    </reaction>
    <physiologicalReaction direction="left-to-right" evidence="40">
        <dbReference type="Rhea" id="RHEA:39936"/>
    </physiologicalReaction>
</comment>
<dbReference type="GO" id="GO:0004771">
    <property type="term" value="F:sterol ester esterase activity"/>
    <property type="evidence" value="ECO:0007669"/>
    <property type="project" value="TreeGrafter"/>
</dbReference>
<evidence type="ECO:0000256" key="29">
    <source>
        <dbReference type="ARBA" id="ARBA00047476"/>
    </source>
</evidence>
<comment type="pathway">
    <text evidence="7">Glycerolipid metabolism; triacylglycerol degradation.</text>
</comment>
<evidence type="ECO:0000259" key="42">
    <source>
        <dbReference type="Pfam" id="PF07859"/>
    </source>
</evidence>
<dbReference type="Gene3D" id="3.40.50.1820">
    <property type="entry name" value="alpha/beta hydrolase"/>
    <property type="match status" value="2"/>
</dbReference>
<evidence type="ECO:0000256" key="12">
    <source>
        <dbReference type="ARBA" id="ARBA00015845"/>
    </source>
</evidence>
<keyword evidence="18" id="KW-0442">Lipid degradation</keyword>
<protein>
    <recommendedName>
        <fullName evidence="12">Hormone-sensitive lipase</fullName>
        <ecNumber evidence="11">3.1.1.23</ecNumber>
        <ecNumber evidence="10">3.1.1.79</ecNumber>
    </recommendedName>
    <alternativeName>
        <fullName evidence="25">Monoacylglycerol lipase LIPE</fullName>
    </alternativeName>
    <alternativeName>
        <fullName evidence="24">Retinyl ester hydrolase</fullName>
    </alternativeName>
</protein>
<dbReference type="SUPFAM" id="SSF53474">
    <property type="entry name" value="alpha/beta-Hydrolases"/>
    <property type="match status" value="1"/>
</dbReference>
<dbReference type="GO" id="GO:0005811">
    <property type="term" value="C:lipid droplet"/>
    <property type="evidence" value="ECO:0007669"/>
    <property type="project" value="UniProtKB-SubCell"/>
</dbReference>
<comment type="catalytic activity">
    <reaction evidence="2">
        <text>Hydrolyzes glycerol monoesters of long-chain fatty acids.</text>
        <dbReference type="EC" id="3.1.1.23"/>
    </reaction>
</comment>
<evidence type="ECO:0000256" key="2">
    <source>
        <dbReference type="ARBA" id="ARBA00001613"/>
    </source>
</evidence>
<evidence type="ECO:0000256" key="9">
    <source>
        <dbReference type="ARBA" id="ARBA00010515"/>
    </source>
</evidence>
<comment type="catalytic activity">
    <reaction evidence="28">
        <text>1,2-di-(9Z-octadecenoyl)-glycerol + H2O = 2-(9Z-octadecenoyl)-glycerol + (9Z)-octadecenoate + H(+)</text>
        <dbReference type="Rhea" id="RHEA:38659"/>
        <dbReference type="ChEBI" id="CHEBI:15377"/>
        <dbReference type="ChEBI" id="CHEBI:15378"/>
        <dbReference type="ChEBI" id="CHEBI:30823"/>
        <dbReference type="ChEBI" id="CHEBI:52323"/>
        <dbReference type="ChEBI" id="CHEBI:73990"/>
    </reaction>
    <physiologicalReaction direction="left-to-right" evidence="28">
        <dbReference type="Rhea" id="RHEA:38660"/>
    </physiologicalReaction>
</comment>
<keyword evidence="21" id="KW-1207">Sterol metabolism</keyword>
<comment type="catalytic activity">
    <reaction evidence="37">
        <text>a monoacylglycerol + H2O = glycerol + a fatty acid + H(+)</text>
        <dbReference type="Rhea" id="RHEA:15245"/>
        <dbReference type="ChEBI" id="CHEBI:15377"/>
        <dbReference type="ChEBI" id="CHEBI:15378"/>
        <dbReference type="ChEBI" id="CHEBI:17408"/>
        <dbReference type="ChEBI" id="CHEBI:17754"/>
        <dbReference type="ChEBI" id="CHEBI:28868"/>
        <dbReference type="EC" id="3.1.1.79"/>
    </reaction>
</comment>
<feature type="domain" description="Alpha/beta hydrolase fold-3" evidence="42">
    <location>
        <begin position="310"/>
        <end position="451"/>
    </location>
</feature>
<comment type="caution">
    <text evidence="43">The sequence shown here is derived from an EMBL/GenBank/DDBJ whole genome shotgun (WGS) entry which is preliminary data.</text>
</comment>
<dbReference type="PROSITE" id="PS01173">
    <property type="entry name" value="LIPASE_GDXG_HIS"/>
    <property type="match status" value="1"/>
</dbReference>
<comment type="similarity">
    <text evidence="9">Belongs to the 'GDXG' lipolytic enzyme family.</text>
</comment>
<evidence type="ECO:0000256" key="8">
    <source>
        <dbReference type="ARBA" id="ARBA00005189"/>
    </source>
</evidence>
<organism evidence="43 44">
    <name type="scientific">Paramuricea clavata</name>
    <name type="common">Red gorgonian</name>
    <name type="synonym">Violescent sea-whip</name>
    <dbReference type="NCBI Taxonomy" id="317549"/>
    <lineage>
        <taxon>Eukaryota</taxon>
        <taxon>Metazoa</taxon>
        <taxon>Cnidaria</taxon>
        <taxon>Anthozoa</taxon>
        <taxon>Octocorallia</taxon>
        <taxon>Malacalcyonacea</taxon>
        <taxon>Plexauridae</taxon>
        <taxon>Paramuricea</taxon>
    </lineage>
</organism>
<dbReference type="AlphaFoldDB" id="A0A7D9IB92"/>
<dbReference type="Pfam" id="PF07859">
    <property type="entry name" value="Abhydrolase_3"/>
    <property type="match status" value="2"/>
</dbReference>
<comment type="catalytic activity">
    <reaction evidence="38">
        <text>1,3-di-(9Z-octadecenoyl)-glycerol + H2O = 1-(9Z-octadecenoyl)-glycerol + (9Z)-octadecenoate + H(+)</text>
        <dbReference type="Rhea" id="RHEA:39939"/>
        <dbReference type="ChEBI" id="CHEBI:15377"/>
        <dbReference type="ChEBI" id="CHEBI:15378"/>
        <dbReference type="ChEBI" id="CHEBI:30823"/>
        <dbReference type="ChEBI" id="CHEBI:75342"/>
        <dbReference type="ChEBI" id="CHEBI:75735"/>
    </reaction>
    <physiologicalReaction direction="left-to-right" evidence="38">
        <dbReference type="Rhea" id="RHEA:39940"/>
    </physiologicalReaction>
</comment>
<evidence type="ECO:0000256" key="6">
    <source>
        <dbReference type="ARBA" id="ARBA00004514"/>
    </source>
</evidence>
<keyword evidence="14" id="KW-0963">Cytoplasm</keyword>
<comment type="catalytic activity">
    <reaction evidence="31">
        <text>a diacylglycerol + H2O = a monoacylglycerol + a fatty acid + H(+)</text>
        <dbReference type="Rhea" id="RHEA:32731"/>
        <dbReference type="ChEBI" id="CHEBI:15377"/>
        <dbReference type="ChEBI" id="CHEBI:15378"/>
        <dbReference type="ChEBI" id="CHEBI:17408"/>
        <dbReference type="ChEBI" id="CHEBI:18035"/>
        <dbReference type="ChEBI" id="CHEBI:28868"/>
        <dbReference type="EC" id="3.1.1.79"/>
    </reaction>
</comment>
<comment type="catalytic activity">
    <reaction evidence="29">
        <text>2-(5Z,8Z,11Z,14Z-eicosatetraenoyl)-glycerol + H2O = glycerol + (5Z,8Z,11Z,14Z)-eicosatetraenoate + H(+)</text>
        <dbReference type="Rhea" id="RHEA:26132"/>
        <dbReference type="ChEBI" id="CHEBI:15377"/>
        <dbReference type="ChEBI" id="CHEBI:15378"/>
        <dbReference type="ChEBI" id="CHEBI:17754"/>
        <dbReference type="ChEBI" id="CHEBI:32395"/>
        <dbReference type="ChEBI" id="CHEBI:52392"/>
    </reaction>
    <physiologicalReaction direction="left-to-right" evidence="29">
        <dbReference type="Rhea" id="RHEA:26133"/>
    </physiologicalReaction>
</comment>
<evidence type="ECO:0000256" key="40">
    <source>
        <dbReference type="ARBA" id="ARBA00049519"/>
    </source>
</evidence>
<evidence type="ECO:0000256" key="37">
    <source>
        <dbReference type="ARBA" id="ARBA00049208"/>
    </source>
</evidence>
<evidence type="ECO:0000256" key="25">
    <source>
        <dbReference type="ARBA" id="ARBA00031112"/>
    </source>
</evidence>
<reference evidence="43" key="1">
    <citation type="submission" date="2020-04" db="EMBL/GenBank/DDBJ databases">
        <authorList>
            <person name="Alioto T."/>
            <person name="Alioto T."/>
            <person name="Gomez Garrido J."/>
        </authorList>
    </citation>
    <scope>NUCLEOTIDE SEQUENCE</scope>
    <source>
        <strain evidence="43">A484AB</strain>
    </source>
</reference>
<dbReference type="GO" id="GO:0005829">
    <property type="term" value="C:cytosol"/>
    <property type="evidence" value="ECO:0007669"/>
    <property type="project" value="UniProtKB-SubCell"/>
</dbReference>
<evidence type="ECO:0000313" key="43">
    <source>
        <dbReference type="EMBL" id="CAB4006159.1"/>
    </source>
</evidence>
<sequence>MRKRANFDRPMKLSKTSCADLHWWINSADSLFKPIALNQPDATLFTDASSQGWGGVLGQQKSGGHWTALEASHHINYLETLAVFFALKVFQTKLSGKHVDNMTAVADIGLENEAADAESRKPLKETEWALDREIYQQGIQLLNMTPVIDLFASRLNYKVKPFIAYQPDPEAQAVNAFTICWKPYLFYAFPPFSIIPLVLQKIREEESTGLVVVPKWPAQPWWPYLMRMHFPLVVSSTLKVNEFFEIPPVPIEITKESGDSVTIQPPSSWIGLAPVNVHLLSYLLRAGQTRDKDGNVRHNSHAKPKADGLVIHIHGGGFVAQSSKSHEIYLRSWAKSLNVPILSINYALAPELPFPRAMEECLFAYIWALQNFDRLGTTGKHIALVGDSAGGNLSVSLCLKAASYGVRLPDGILTSYAPFNVQFRPSPSRLLTLLDPLLPVGILTQCLAAYTGTTAKGNEGVLEKKQSGAKSVSEKADHLSPKDDCCLADDRLLPDVVKDSHSGSAQIPHASSEFDLVHSQMNNLRPTRSQSDSDLLNGSNVNTDENELHDVSSCGLLIDEHLITMTKNPYISPLVASNEQLAKLPPIDLLACTMDPLLDDSIEFAKRLRGVGNKVELYIVDDLPHGFLSFYMVCQEGREANELCIACIKKILLGKRNVTESSTPPIY</sequence>
<dbReference type="EMBL" id="CACRXK020005426">
    <property type="protein sequence ID" value="CAB4006159.1"/>
    <property type="molecule type" value="Genomic_DNA"/>
</dbReference>
<comment type="catalytic activity">
    <reaction evidence="32">
        <text>1,2,3-tri-(9Z-octadecenoyl)-glycerol + H2O = di-(9Z)-octadecenoylglycerol + (9Z)-octadecenoate + H(+)</text>
        <dbReference type="Rhea" id="RHEA:38575"/>
        <dbReference type="ChEBI" id="CHEBI:15377"/>
        <dbReference type="ChEBI" id="CHEBI:15378"/>
        <dbReference type="ChEBI" id="CHEBI:30823"/>
        <dbReference type="ChEBI" id="CHEBI:53753"/>
        <dbReference type="ChEBI" id="CHEBI:75945"/>
    </reaction>
    <physiologicalReaction direction="left-to-right" evidence="32">
        <dbReference type="Rhea" id="RHEA:38576"/>
    </physiologicalReaction>
</comment>
<dbReference type="GO" id="GO:0004806">
    <property type="term" value="F:triacylglycerol lipase activity"/>
    <property type="evidence" value="ECO:0007669"/>
    <property type="project" value="TreeGrafter"/>
</dbReference>
<evidence type="ECO:0000313" key="44">
    <source>
        <dbReference type="Proteomes" id="UP001152795"/>
    </source>
</evidence>
<keyword evidence="19" id="KW-0443">Lipid metabolism</keyword>
<comment type="catalytic activity">
    <reaction evidence="34">
        <text>1,2-di-(9Z-octadecenoyl)-glycerol + H2O = (9Z-octadecenoyl)-glycerol + (9Z)-octadecenoate + H(+)</text>
        <dbReference type="Rhea" id="RHEA:38455"/>
        <dbReference type="ChEBI" id="CHEBI:15377"/>
        <dbReference type="ChEBI" id="CHEBI:15378"/>
        <dbReference type="ChEBI" id="CHEBI:30823"/>
        <dbReference type="ChEBI" id="CHEBI:52323"/>
        <dbReference type="ChEBI" id="CHEBI:75937"/>
    </reaction>
    <physiologicalReaction direction="left-to-right" evidence="34">
        <dbReference type="Rhea" id="RHEA:38456"/>
    </physiologicalReaction>
</comment>
<comment type="catalytic activity">
    <reaction evidence="23">
        <text>1-O-hexadecyl-2-acetyl-sn-glycerol + H2O = 1-O-hexadecyl-sn-glycerol + acetate + H(+)</text>
        <dbReference type="Rhea" id="RHEA:38563"/>
        <dbReference type="ChEBI" id="CHEBI:15377"/>
        <dbReference type="ChEBI" id="CHEBI:15378"/>
        <dbReference type="ChEBI" id="CHEBI:30089"/>
        <dbReference type="ChEBI" id="CHEBI:34115"/>
        <dbReference type="ChEBI" id="CHEBI:75936"/>
    </reaction>
    <physiologicalReaction direction="left-to-right" evidence="23">
        <dbReference type="Rhea" id="RHEA:38564"/>
    </physiologicalReaction>
</comment>
<evidence type="ECO:0000256" key="5">
    <source>
        <dbReference type="ARBA" id="ARBA00004502"/>
    </source>
</evidence>
<dbReference type="CDD" id="cd09275">
    <property type="entry name" value="RNase_HI_RT_DIRS1"/>
    <property type="match status" value="1"/>
</dbReference>
<evidence type="ECO:0000256" key="34">
    <source>
        <dbReference type="ARBA" id="ARBA00048674"/>
    </source>
</evidence>
<evidence type="ECO:0000256" key="1">
    <source>
        <dbReference type="ARBA" id="ARBA00000803"/>
    </source>
</evidence>
<evidence type="ECO:0000256" key="15">
    <source>
        <dbReference type="ARBA" id="ARBA00022548"/>
    </source>
</evidence>
<comment type="pathway">
    <text evidence="8">Lipid metabolism.</text>
</comment>
<comment type="catalytic activity">
    <reaction evidence="39">
        <text>2-(9Z-octadecenoyl)-glycerol + H2O = glycerol + (9Z)-octadecenoate + H(+)</text>
        <dbReference type="Rhea" id="RHEA:38491"/>
        <dbReference type="ChEBI" id="CHEBI:15377"/>
        <dbReference type="ChEBI" id="CHEBI:15378"/>
        <dbReference type="ChEBI" id="CHEBI:17754"/>
        <dbReference type="ChEBI" id="CHEBI:30823"/>
        <dbReference type="ChEBI" id="CHEBI:73990"/>
    </reaction>
    <physiologicalReaction direction="left-to-right" evidence="39">
        <dbReference type="Rhea" id="RHEA:38492"/>
    </physiologicalReaction>
</comment>
<keyword evidence="15" id="KW-0153">Cholesterol metabolism</keyword>
<comment type="catalytic activity">
    <reaction evidence="30">
        <text>cholesteryl (9Z-octadecenoate) + H2O = cholesterol + (9Z)-octadecenoate + H(+)</text>
        <dbReference type="Rhea" id="RHEA:33875"/>
        <dbReference type="ChEBI" id="CHEBI:15377"/>
        <dbReference type="ChEBI" id="CHEBI:15378"/>
        <dbReference type="ChEBI" id="CHEBI:16113"/>
        <dbReference type="ChEBI" id="CHEBI:30823"/>
        <dbReference type="ChEBI" id="CHEBI:46898"/>
    </reaction>
    <physiologicalReaction direction="left-to-right" evidence="30">
        <dbReference type="Rhea" id="RHEA:33876"/>
    </physiologicalReaction>
</comment>
<evidence type="ECO:0000256" key="14">
    <source>
        <dbReference type="ARBA" id="ARBA00022490"/>
    </source>
</evidence>
<comment type="subunit">
    <text evidence="26">Monomer and homodimer. Interacts with CAVIN1 in the adipocyte cytoplasm. Interacts with PLIN5.</text>
</comment>
<evidence type="ECO:0000256" key="19">
    <source>
        <dbReference type="ARBA" id="ARBA00023098"/>
    </source>
</evidence>
<keyword evidence="17" id="KW-0378">Hydrolase</keyword>
<evidence type="ECO:0000256" key="21">
    <source>
        <dbReference type="ARBA" id="ARBA00023166"/>
    </source>
</evidence>
<evidence type="ECO:0000256" key="11">
    <source>
        <dbReference type="ARBA" id="ARBA00013254"/>
    </source>
</evidence>
<evidence type="ECO:0000256" key="17">
    <source>
        <dbReference type="ARBA" id="ARBA00022801"/>
    </source>
</evidence>
<evidence type="ECO:0000256" key="18">
    <source>
        <dbReference type="ARBA" id="ARBA00022963"/>
    </source>
</evidence>
<evidence type="ECO:0000256" key="35">
    <source>
        <dbReference type="ARBA" id="ARBA00049053"/>
    </source>
</evidence>
<evidence type="ECO:0000256" key="31">
    <source>
        <dbReference type="ARBA" id="ARBA00047674"/>
    </source>
</evidence>